<dbReference type="GO" id="GO:0034599">
    <property type="term" value="P:cellular response to oxidative stress"/>
    <property type="evidence" value="ECO:0007669"/>
    <property type="project" value="TreeGrafter"/>
</dbReference>
<dbReference type="InterPro" id="IPR036509">
    <property type="entry name" value="Met_Sox_Rdtase_MsrA_sf"/>
</dbReference>
<dbReference type="Pfam" id="PF01625">
    <property type="entry name" value="PMSR"/>
    <property type="match status" value="1"/>
</dbReference>
<dbReference type="SUPFAM" id="SSF55068">
    <property type="entry name" value="Peptide methionine sulfoxide reductase"/>
    <property type="match status" value="1"/>
</dbReference>
<keyword evidence="3" id="KW-0560">Oxidoreductase</keyword>
<name>A0A8J9TCX5_PHATR</name>
<evidence type="ECO:0000259" key="8">
    <source>
        <dbReference type="Pfam" id="PF01625"/>
    </source>
</evidence>
<comment type="catalytic activity">
    <reaction evidence="7">
        <text>[thioredoxin]-disulfide + L-methionine + H2O = L-methionine (S)-S-oxide + [thioredoxin]-dithiol</text>
        <dbReference type="Rhea" id="RHEA:19993"/>
        <dbReference type="Rhea" id="RHEA-COMP:10698"/>
        <dbReference type="Rhea" id="RHEA-COMP:10700"/>
        <dbReference type="ChEBI" id="CHEBI:15377"/>
        <dbReference type="ChEBI" id="CHEBI:29950"/>
        <dbReference type="ChEBI" id="CHEBI:50058"/>
        <dbReference type="ChEBI" id="CHEBI:57844"/>
        <dbReference type="ChEBI" id="CHEBI:58772"/>
        <dbReference type="EC" id="1.8.4.11"/>
    </reaction>
</comment>
<dbReference type="InterPro" id="IPR002569">
    <property type="entry name" value="Met_Sox_Rdtase_MsrA_dom"/>
</dbReference>
<dbReference type="AlphaFoldDB" id="A0A8J9TCX5"/>
<feature type="domain" description="Peptide methionine sulphoxide reductase MsrA" evidence="8">
    <location>
        <begin position="1"/>
        <end position="81"/>
    </location>
</feature>
<dbReference type="Gene3D" id="3.30.1060.10">
    <property type="entry name" value="Peptide methionine sulphoxide reductase MsrA"/>
    <property type="match status" value="1"/>
</dbReference>
<evidence type="ECO:0000256" key="7">
    <source>
        <dbReference type="ARBA" id="ARBA00048782"/>
    </source>
</evidence>
<evidence type="ECO:0000256" key="6">
    <source>
        <dbReference type="ARBA" id="ARBA00047806"/>
    </source>
</evidence>
<dbReference type="EMBL" id="OU594942">
    <property type="protein sequence ID" value="CAG9276943.1"/>
    <property type="molecule type" value="Genomic_DNA"/>
</dbReference>
<evidence type="ECO:0000256" key="2">
    <source>
        <dbReference type="ARBA" id="ARBA00012502"/>
    </source>
</evidence>
<dbReference type="InterPro" id="IPR050162">
    <property type="entry name" value="MsrA_MetSO_reductase"/>
</dbReference>
<dbReference type="GO" id="GO:0005737">
    <property type="term" value="C:cytoplasm"/>
    <property type="evidence" value="ECO:0007669"/>
    <property type="project" value="TreeGrafter"/>
</dbReference>
<dbReference type="EC" id="1.8.4.11" evidence="2"/>
<evidence type="ECO:0000256" key="5">
    <source>
        <dbReference type="ARBA" id="ARBA00030643"/>
    </source>
</evidence>
<comment type="catalytic activity">
    <reaction evidence="6">
        <text>L-methionyl-[protein] + [thioredoxin]-disulfide + H2O = L-methionyl-(S)-S-oxide-[protein] + [thioredoxin]-dithiol</text>
        <dbReference type="Rhea" id="RHEA:14217"/>
        <dbReference type="Rhea" id="RHEA-COMP:10698"/>
        <dbReference type="Rhea" id="RHEA-COMP:10700"/>
        <dbReference type="Rhea" id="RHEA-COMP:12313"/>
        <dbReference type="Rhea" id="RHEA-COMP:12315"/>
        <dbReference type="ChEBI" id="CHEBI:15377"/>
        <dbReference type="ChEBI" id="CHEBI:16044"/>
        <dbReference type="ChEBI" id="CHEBI:29950"/>
        <dbReference type="ChEBI" id="CHEBI:44120"/>
        <dbReference type="ChEBI" id="CHEBI:50058"/>
        <dbReference type="EC" id="1.8.4.11"/>
    </reaction>
</comment>
<dbReference type="PANTHER" id="PTHR42799:SF2">
    <property type="entry name" value="MITOCHONDRIAL PEPTIDE METHIONINE SULFOXIDE REDUCTASE"/>
    <property type="match status" value="1"/>
</dbReference>
<dbReference type="PANTHER" id="PTHR42799">
    <property type="entry name" value="MITOCHONDRIAL PEPTIDE METHIONINE SULFOXIDE REDUCTASE"/>
    <property type="match status" value="1"/>
</dbReference>
<gene>
    <name evidence="9" type="ORF">PTTT1_LOCUS2298</name>
</gene>
<protein>
    <recommendedName>
        <fullName evidence="2">peptide-methionine (S)-S-oxide reductase</fullName>
        <ecNumber evidence="2">1.8.4.11</ecNumber>
    </recommendedName>
    <alternativeName>
        <fullName evidence="5">Peptide-methionine (S)-S-oxide reductase</fullName>
    </alternativeName>
    <alternativeName>
        <fullName evidence="4">Protein-methionine-S-oxide reductase</fullName>
    </alternativeName>
</protein>
<accession>A0A8J9TCX5</accession>
<dbReference type="Proteomes" id="UP000836788">
    <property type="component" value="Chromosome 1"/>
</dbReference>
<dbReference type="GO" id="GO:0008113">
    <property type="term" value="F:peptide-methionine (S)-S-oxide reductase activity"/>
    <property type="evidence" value="ECO:0007669"/>
    <property type="project" value="UniProtKB-EC"/>
</dbReference>
<evidence type="ECO:0000256" key="1">
    <source>
        <dbReference type="ARBA" id="ARBA00005591"/>
    </source>
</evidence>
<sequence>ALFGMGCFWKPQEAFLATPGVLQATAGYANATQSTSVDQPSYLTVCNGDGHTEAVLVKYDPNVVAYCQLLRVFWQNHDASQIS</sequence>
<comment type="similarity">
    <text evidence="1">Belongs to the MsrA Met sulfoxide reductase family.</text>
</comment>
<proteinExistence type="inferred from homology"/>
<evidence type="ECO:0000256" key="3">
    <source>
        <dbReference type="ARBA" id="ARBA00023002"/>
    </source>
</evidence>
<evidence type="ECO:0000256" key="4">
    <source>
        <dbReference type="ARBA" id="ARBA00030273"/>
    </source>
</evidence>
<feature type="non-terminal residue" evidence="9">
    <location>
        <position position="83"/>
    </location>
</feature>
<reference evidence="9" key="1">
    <citation type="submission" date="2022-02" db="EMBL/GenBank/DDBJ databases">
        <authorList>
            <person name="Giguere J D."/>
        </authorList>
    </citation>
    <scope>NUCLEOTIDE SEQUENCE</scope>
    <source>
        <strain evidence="9">CCAP 1055/1</strain>
    </source>
</reference>
<feature type="non-terminal residue" evidence="9">
    <location>
        <position position="1"/>
    </location>
</feature>
<organism evidence="9">
    <name type="scientific">Phaeodactylum tricornutum</name>
    <name type="common">Diatom</name>
    <dbReference type="NCBI Taxonomy" id="2850"/>
    <lineage>
        <taxon>Eukaryota</taxon>
        <taxon>Sar</taxon>
        <taxon>Stramenopiles</taxon>
        <taxon>Ochrophyta</taxon>
        <taxon>Bacillariophyta</taxon>
        <taxon>Bacillariophyceae</taxon>
        <taxon>Bacillariophycidae</taxon>
        <taxon>Naviculales</taxon>
        <taxon>Phaeodactylaceae</taxon>
        <taxon>Phaeodactylum</taxon>
    </lineage>
</organism>
<evidence type="ECO:0000313" key="9">
    <source>
        <dbReference type="EMBL" id="CAG9276943.1"/>
    </source>
</evidence>